<dbReference type="Proteomes" id="UP001500449">
    <property type="component" value="Unassembled WGS sequence"/>
</dbReference>
<evidence type="ECO:0000256" key="1">
    <source>
        <dbReference type="SAM" id="MobiDB-lite"/>
    </source>
</evidence>
<feature type="region of interest" description="Disordered" evidence="1">
    <location>
        <begin position="1"/>
        <end position="33"/>
    </location>
</feature>
<reference evidence="2 3" key="1">
    <citation type="journal article" date="2019" name="Int. J. Syst. Evol. Microbiol.">
        <title>The Global Catalogue of Microorganisms (GCM) 10K type strain sequencing project: providing services to taxonomists for standard genome sequencing and annotation.</title>
        <authorList>
            <consortium name="The Broad Institute Genomics Platform"/>
            <consortium name="The Broad Institute Genome Sequencing Center for Infectious Disease"/>
            <person name="Wu L."/>
            <person name="Ma J."/>
        </authorList>
    </citation>
    <scope>NUCLEOTIDE SEQUENCE [LARGE SCALE GENOMIC DNA]</scope>
    <source>
        <strain evidence="2 3">JCM 16009</strain>
    </source>
</reference>
<comment type="caution">
    <text evidence="2">The sequence shown here is derived from an EMBL/GenBank/DDBJ whole genome shotgun (WGS) entry which is preliminary data.</text>
</comment>
<name>A0ABN2NNJ8_9PSEU</name>
<evidence type="ECO:0000313" key="3">
    <source>
        <dbReference type="Proteomes" id="UP001500449"/>
    </source>
</evidence>
<protein>
    <submittedName>
        <fullName evidence="2">Uncharacterized protein</fullName>
    </submittedName>
</protein>
<dbReference type="EMBL" id="BAAAQK010000028">
    <property type="protein sequence ID" value="GAA1877893.1"/>
    <property type="molecule type" value="Genomic_DNA"/>
</dbReference>
<gene>
    <name evidence="2" type="ORF">GCM10009836_69090</name>
</gene>
<keyword evidence="3" id="KW-1185">Reference proteome</keyword>
<proteinExistence type="predicted"/>
<sequence>MIPRNDNGASAASASPVPNSPHPTKKQVCPKDTASSLIPVAVGEYFGPAGRRRLGAILVRRCPGCGHAHFHRGMRVASVDGETRTGSCGTEYKVRVLPAQRIGGAA</sequence>
<evidence type="ECO:0000313" key="2">
    <source>
        <dbReference type="EMBL" id="GAA1877893.1"/>
    </source>
</evidence>
<organism evidence="2 3">
    <name type="scientific">Pseudonocardia ailaonensis</name>
    <dbReference type="NCBI Taxonomy" id="367279"/>
    <lineage>
        <taxon>Bacteria</taxon>
        <taxon>Bacillati</taxon>
        <taxon>Actinomycetota</taxon>
        <taxon>Actinomycetes</taxon>
        <taxon>Pseudonocardiales</taxon>
        <taxon>Pseudonocardiaceae</taxon>
        <taxon>Pseudonocardia</taxon>
    </lineage>
</organism>
<accession>A0ABN2NNJ8</accession>